<dbReference type="SUPFAM" id="SSF50494">
    <property type="entry name" value="Trypsin-like serine proteases"/>
    <property type="match status" value="1"/>
</dbReference>
<dbReference type="Proteomes" id="UP000614915">
    <property type="component" value="Unassembled WGS sequence"/>
</dbReference>
<reference evidence="2 3" key="1">
    <citation type="submission" date="2020-11" db="EMBL/GenBank/DDBJ databases">
        <title>Sequencing the genomes of 1000 actinobacteria strains.</title>
        <authorList>
            <person name="Klenk H.-P."/>
        </authorList>
    </citation>
    <scope>NUCLEOTIDE SEQUENCE [LARGE SCALE GENOMIC DNA]</scope>
    <source>
        <strain evidence="2 3">DSM 101692</strain>
    </source>
</reference>
<proteinExistence type="predicted"/>
<accession>A0ABS0JD55</accession>
<dbReference type="RefSeq" id="WP_196925797.1">
    <property type="nucleotide sequence ID" value="NZ_JADOTX010000001.1"/>
</dbReference>
<organism evidence="2 3">
    <name type="scientific">Micromonospora ureilytica</name>
    <dbReference type="NCBI Taxonomy" id="709868"/>
    <lineage>
        <taxon>Bacteria</taxon>
        <taxon>Bacillati</taxon>
        <taxon>Actinomycetota</taxon>
        <taxon>Actinomycetes</taxon>
        <taxon>Micromonosporales</taxon>
        <taxon>Micromonosporaceae</taxon>
        <taxon>Micromonospora</taxon>
    </lineage>
</organism>
<keyword evidence="1" id="KW-0732">Signal</keyword>
<evidence type="ECO:0000313" key="3">
    <source>
        <dbReference type="Proteomes" id="UP000614915"/>
    </source>
</evidence>
<feature type="chain" id="PRO_5046265860" description="Peptidase S1A alpha-lytic prodomain domain-containing protein" evidence="1">
    <location>
        <begin position="25"/>
        <end position="408"/>
    </location>
</feature>
<protein>
    <recommendedName>
        <fullName evidence="4">Peptidase S1A alpha-lytic prodomain domain-containing protein</fullName>
    </recommendedName>
</protein>
<gene>
    <name evidence="2" type="ORF">IW248_000914</name>
</gene>
<dbReference type="InterPro" id="IPR009003">
    <property type="entry name" value="Peptidase_S1_PA"/>
</dbReference>
<feature type="signal peptide" evidence="1">
    <location>
        <begin position="1"/>
        <end position="24"/>
    </location>
</feature>
<evidence type="ECO:0000313" key="2">
    <source>
        <dbReference type="EMBL" id="MBG6064627.1"/>
    </source>
</evidence>
<name>A0ABS0JD55_9ACTN</name>
<evidence type="ECO:0000256" key="1">
    <source>
        <dbReference type="SAM" id="SignalP"/>
    </source>
</evidence>
<dbReference type="EMBL" id="JADOTX010000001">
    <property type="protein sequence ID" value="MBG6064627.1"/>
    <property type="molecule type" value="Genomic_DNA"/>
</dbReference>
<comment type="caution">
    <text evidence="2">The sequence shown here is derived from an EMBL/GenBank/DDBJ whole genome shotgun (WGS) entry which is preliminary data.</text>
</comment>
<keyword evidence="3" id="KW-1185">Reference proteome</keyword>
<sequence>MRRRTVLVSCVLVAVVGTSSAAQADSPTPESENLTTVGFAAGIDSEAVNRQFHRLKAMAATYPEGSGSTYFDEATGQLVVRYVENQEGARWRATGRSLRALAGDVPIRYEATAISLARLEEATKSLNDSRTWAGELAGMVHQVRLDELADQIVIEAAGEAEELATAAIRATGIKPRVIVSQAGPAPQSRRSDTAPFYGGLAIWAGSTGSPSTADASCTTGFRMTRGGTNSNWVTTAGHCGTNGDEFWHPGGWAVRISSDYESLGTDIAMLAPLGDRYFSRYSWFGERNTSTANPVSGKNTGWPAVGSAVYVSGANGGLVYGRVTSINGSCGGERMVVVDTDTGHAQDGATLGGDSGAPVTRWNTATSATNDLAAVGSHSCGNSVNASWFVPIHRVEAATDAVVVVGGN</sequence>
<dbReference type="InterPro" id="IPR043504">
    <property type="entry name" value="Peptidase_S1_PA_chymotrypsin"/>
</dbReference>
<dbReference type="Gene3D" id="2.40.10.10">
    <property type="entry name" value="Trypsin-like serine proteases"/>
    <property type="match status" value="2"/>
</dbReference>
<evidence type="ECO:0008006" key="4">
    <source>
        <dbReference type="Google" id="ProtNLM"/>
    </source>
</evidence>